<organism evidence="1 2">
    <name type="scientific">Auriscalpium vulgare</name>
    <dbReference type="NCBI Taxonomy" id="40419"/>
    <lineage>
        <taxon>Eukaryota</taxon>
        <taxon>Fungi</taxon>
        <taxon>Dikarya</taxon>
        <taxon>Basidiomycota</taxon>
        <taxon>Agaricomycotina</taxon>
        <taxon>Agaricomycetes</taxon>
        <taxon>Russulales</taxon>
        <taxon>Auriscalpiaceae</taxon>
        <taxon>Auriscalpium</taxon>
    </lineage>
</organism>
<dbReference type="EMBL" id="MU276354">
    <property type="protein sequence ID" value="KAI0039119.1"/>
    <property type="molecule type" value="Genomic_DNA"/>
</dbReference>
<comment type="caution">
    <text evidence="1">The sequence shown here is derived from an EMBL/GenBank/DDBJ whole genome shotgun (WGS) entry which is preliminary data.</text>
</comment>
<sequence>MKRATPDDEQDEAGPDEAKRVRERSAEASIAESTSDQLEDSKPAVTPGYAASTTASPAPPPSEVDLPVSSGRKVLHEQPFRCADCGRRYKNIESYRRHERSIHSGVLYPCDWCGKPLARPDSRKRHEKTCHVKLGKLPAAGGMWWHDAEGVWKATGPPREPLTAPQIRFTSPSVAAPQTSEPSAKLESTVASVSAAAGREREDAASESTGSPGDESESDTDELESETDELESETDAERDKPTGRNKDGLAVELIGAREASPGPYKDVGRVFEIDSDYDGDEE</sequence>
<name>A0ACB8R4X2_9AGAM</name>
<accession>A0ACB8R4X2</accession>
<reference evidence="1" key="2">
    <citation type="journal article" date="2022" name="New Phytol.">
        <title>Evolutionary transition to the ectomycorrhizal habit in the genomes of a hyperdiverse lineage of mushroom-forming fungi.</title>
        <authorList>
            <person name="Looney B."/>
            <person name="Miyauchi S."/>
            <person name="Morin E."/>
            <person name="Drula E."/>
            <person name="Courty P.E."/>
            <person name="Kohler A."/>
            <person name="Kuo A."/>
            <person name="LaButti K."/>
            <person name="Pangilinan J."/>
            <person name="Lipzen A."/>
            <person name="Riley R."/>
            <person name="Andreopoulos W."/>
            <person name="He G."/>
            <person name="Johnson J."/>
            <person name="Nolan M."/>
            <person name="Tritt A."/>
            <person name="Barry K.W."/>
            <person name="Grigoriev I.V."/>
            <person name="Nagy L.G."/>
            <person name="Hibbett D."/>
            <person name="Henrissat B."/>
            <person name="Matheny P.B."/>
            <person name="Labbe J."/>
            <person name="Martin F.M."/>
        </authorList>
    </citation>
    <scope>NUCLEOTIDE SEQUENCE</scope>
    <source>
        <strain evidence="1">FP105234-sp</strain>
    </source>
</reference>
<reference evidence="1" key="1">
    <citation type="submission" date="2021-02" db="EMBL/GenBank/DDBJ databases">
        <authorList>
            <consortium name="DOE Joint Genome Institute"/>
            <person name="Ahrendt S."/>
            <person name="Looney B.P."/>
            <person name="Miyauchi S."/>
            <person name="Morin E."/>
            <person name="Drula E."/>
            <person name="Courty P.E."/>
            <person name="Chicoki N."/>
            <person name="Fauchery L."/>
            <person name="Kohler A."/>
            <person name="Kuo A."/>
            <person name="Labutti K."/>
            <person name="Pangilinan J."/>
            <person name="Lipzen A."/>
            <person name="Riley R."/>
            <person name="Andreopoulos W."/>
            <person name="He G."/>
            <person name="Johnson J."/>
            <person name="Barry K.W."/>
            <person name="Grigoriev I.V."/>
            <person name="Nagy L."/>
            <person name="Hibbett D."/>
            <person name="Henrissat B."/>
            <person name="Matheny P.B."/>
            <person name="Labbe J."/>
            <person name="Martin F."/>
        </authorList>
    </citation>
    <scope>NUCLEOTIDE SEQUENCE</scope>
    <source>
        <strain evidence="1">FP105234-sp</strain>
    </source>
</reference>
<protein>
    <submittedName>
        <fullName evidence="1">Uncharacterized protein</fullName>
    </submittedName>
</protein>
<proteinExistence type="predicted"/>
<keyword evidence="2" id="KW-1185">Reference proteome</keyword>
<dbReference type="Proteomes" id="UP000814033">
    <property type="component" value="Unassembled WGS sequence"/>
</dbReference>
<gene>
    <name evidence="1" type="ORF">FA95DRAFT_1567341</name>
</gene>
<evidence type="ECO:0000313" key="2">
    <source>
        <dbReference type="Proteomes" id="UP000814033"/>
    </source>
</evidence>
<evidence type="ECO:0000313" key="1">
    <source>
        <dbReference type="EMBL" id="KAI0039119.1"/>
    </source>
</evidence>